<dbReference type="STRING" id="416874.SAMN04487958_107174"/>
<dbReference type="EMBL" id="FOGS01000007">
    <property type="protein sequence ID" value="SES12013.1"/>
    <property type="molecule type" value="Genomic_DNA"/>
</dbReference>
<name>A0A1H9USL2_9GAMM</name>
<dbReference type="Proteomes" id="UP000198505">
    <property type="component" value="Unassembled WGS sequence"/>
</dbReference>
<keyword evidence="2" id="KW-1185">Reference proteome</keyword>
<evidence type="ECO:0000313" key="1">
    <source>
        <dbReference type="EMBL" id="SES12013.1"/>
    </source>
</evidence>
<proteinExistence type="predicted"/>
<dbReference type="AlphaFoldDB" id="A0A1H9USL2"/>
<protein>
    <submittedName>
        <fullName evidence="1">Uncharacterized protein</fullName>
    </submittedName>
</protein>
<sequence length="71" mass="8378">MMERHYFYSASRWREGGMGESWQHGIFSTRTWLPAPQRYLMDKALALAKEGLDKRQPNNSQPIRLLALNRI</sequence>
<evidence type="ECO:0000313" key="2">
    <source>
        <dbReference type="Proteomes" id="UP000198505"/>
    </source>
</evidence>
<gene>
    <name evidence="1" type="ORF">SAMN04487958_107174</name>
</gene>
<organism evidence="1 2">
    <name type="scientific">Vreelandella subterranea</name>
    <dbReference type="NCBI Taxonomy" id="416874"/>
    <lineage>
        <taxon>Bacteria</taxon>
        <taxon>Pseudomonadati</taxon>
        <taxon>Pseudomonadota</taxon>
        <taxon>Gammaproteobacteria</taxon>
        <taxon>Oceanospirillales</taxon>
        <taxon>Halomonadaceae</taxon>
        <taxon>Vreelandella</taxon>
    </lineage>
</organism>
<accession>A0A1H9USL2</accession>
<dbReference type="RefSeq" id="WP_092828113.1">
    <property type="nucleotide sequence ID" value="NZ_FOGS01000007.1"/>
</dbReference>
<reference evidence="2" key="1">
    <citation type="submission" date="2016-10" db="EMBL/GenBank/DDBJ databases">
        <authorList>
            <person name="Varghese N."/>
            <person name="Submissions S."/>
        </authorList>
    </citation>
    <scope>NUCLEOTIDE SEQUENCE [LARGE SCALE GENOMIC DNA]</scope>
    <source>
        <strain evidence="2">CGMCC 1.6495</strain>
    </source>
</reference>